<dbReference type="RefSeq" id="WP_161836220.1">
    <property type="nucleotide sequence ID" value="NZ_CP048000.1"/>
</dbReference>
<dbReference type="EMBL" id="CP048000">
    <property type="protein sequence ID" value="QHQ59546.1"/>
    <property type="molecule type" value="Genomic_DNA"/>
</dbReference>
<proteinExistence type="predicted"/>
<evidence type="ECO:0000256" key="2">
    <source>
        <dbReference type="SAM" id="Phobius"/>
    </source>
</evidence>
<evidence type="ECO:0000313" key="4">
    <source>
        <dbReference type="Proteomes" id="UP000464314"/>
    </source>
</evidence>
<protein>
    <submittedName>
        <fullName evidence="3">Uncharacterized protein</fullName>
    </submittedName>
</protein>
<feature type="compositionally biased region" description="Basic and acidic residues" evidence="1">
    <location>
        <begin position="37"/>
        <end position="54"/>
    </location>
</feature>
<dbReference type="AlphaFoldDB" id="A0A6P1THZ5"/>
<evidence type="ECO:0000256" key="1">
    <source>
        <dbReference type="SAM" id="MobiDB-lite"/>
    </source>
</evidence>
<evidence type="ECO:0000313" key="3">
    <source>
        <dbReference type="EMBL" id="QHQ59546.1"/>
    </source>
</evidence>
<reference evidence="3 4" key="1">
    <citation type="submission" date="2020-01" db="EMBL/GenBank/DDBJ databases">
        <title>Genome analysis of Anaerocolumna sp. CBA3638.</title>
        <authorList>
            <person name="Kim J."/>
            <person name="Roh S.W."/>
        </authorList>
    </citation>
    <scope>NUCLEOTIDE SEQUENCE [LARGE SCALE GENOMIC DNA]</scope>
    <source>
        <strain evidence="3 4">CBA3638</strain>
    </source>
</reference>
<dbReference type="Proteomes" id="UP000464314">
    <property type="component" value="Chromosome"/>
</dbReference>
<keyword evidence="2" id="KW-1133">Transmembrane helix</keyword>
<name>A0A6P1THZ5_9FIRM</name>
<feature type="region of interest" description="Disordered" evidence="1">
    <location>
        <begin position="15"/>
        <end position="58"/>
    </location>
</feature>
<feature type="transmembrane region" description="Helical" evidence="2">
    <location>
        <begin position="218"/>
        <end position="240"/>
    </location>
</feature>
<keyword evidence="2" id="KW-0472">Membrane</keyword>
<sequence>MGIIKRLFTVKNKKKESPVKQNKKQESDGFINTMEDEINKSTDKSENKETEFKPNTDSGDFIADNCDQIIESSKQLEELKVEYQAVTSYLTDIQKLEQIPPDEREYLNDTARKIITFTRERAKYQNNTRKITDTQFKHIAKYEDVLPKELIKMKNNEAYNNTIKTDMKYLEGEKGALQYQKEEILSKHTYLKNIAAVTCILVISLFLLFIILQNVTKANMQIPFLMTIIMALVSAVYIFINSGINRNDMKLTERKLNKAINLLNKVKIKFINNTNELEYSYQKYMVNSYAELWFLWEQYLKAKEEEKAYEKNTKQLEFYNRELVKELRSYDLKDPDIWVYQAAAVLDSKEMVEVRHRLNVRRQKLRERIEYNNILKEKSIEDITEFINQRPENREEVTRKLKDYGIYL</sequence>
<feature type="compositionally biased region" description="Basic and acidic residues" evidence="1">
    <location>
        <begin position="15"/>
        <end position="27"/>
    </location>
</feature>
<dbReference type="KEGG" id="anr:Ana3638_00995"/>
<organism evidence="3 4">
    <name type="scientific">Anaerocolumna sedimenticola</name>
    <dbReference type="NCBI Taxonomy" id="2696063"/>
    <lineage>
        <taxon>Bacteria</taxon>
        <taxon>Bacillati</taxon>
        <taxon>Bacillota</taxon>
        <taxon>Clostridia</taxon>
        <taxon>Lachnospirales</taxon>
        <taxon>Lachnospiraceae</taxon>
        <taxon>Anaerocolumna</taxon>
    </lineage>
</organism>
<accession>A0A6P1THZ5</accession>
<gene>
    <name evidence="3" type="ORF">Ana3638_00995</name>
</gene>
<feature type="transmembrane region" description="Helical" evidence="2">
    <location>
        <begin position="190"/>
        <end position="212"/>
    </location>
</feature>
<keyword evidence="2" id="KW-0812">Transmembrane</keyword>
<keyword evidence="4" id="KW-1185">Reference proteome</keyword>